<evidence type="ECO:0000256" key="1">
    <source>
        <dbReference type="SAM" id="MobiDB-lite"/>
    </source>
</evidence>
<dbReference type="EMBL" id="NHYD01000717">
    <property type="protein sequence ID" value="PPQ93523.1"/>
    <property type="molecule type" value="Genomic_DNA"/>
</dbReference>
<organism evidence="2 3">
    <name type="scientific">Psilocybe cyanescens</name>
    <dbReference type="NCBI Taxonomy" id="93625"/>
    <lineage>
        <taxon>Eukaryota</taxon>
        <taxon>Fungi</taxon>
        <taxon>Dikarya</taxon>
        <taxon>Basidiomycota</taxon>
        <taxon>Agaricomycotina</taxon>
        <taxon>Agaricomycetes</taxon>
        <taxon>Agaricomycetidae</taxon>
        <taxon>Agaricales</taxon>
        <taxon>Agaricineae</taxon>
        <taxon>Strophariaceae</taxon>
        <taxon>Psilocybe</taxon>
    </lineage>
</organism>
<evidence type="ECO:0000313" key="3">
    <source>
        <dbReference type="Proteomes" id="UP000283269"/>
    </source>
</evidence>
<dbReference type="Proteomes" id="UP000283269">
    <property type="component" value="Unassembled WGS sequence"/>
</dbReference>
<evidence type="ECO:0000313" key="2">
    <source>
        <dbReference type="EMBL" id="PPQ93523.1"/>
    </source>
</evidence>
<keyword evidence="3" id="KW-1185">Reference proteome</keyword>
<feature type="compositionally biased region" description="Polar residues" evidence="1">
    <location>
        <begin position="19"/>
        <end position="28"/>
    </location>
</feature>
<proteinExistence type="predicted"/>
<dbReference type="InParanoid" id="A0A409XRT3"/>
<comment type="caution">
    <text evidence="2">The sequence shown here is derived from an EMBL/GenBank/DDBJ whole genome shotgun (WGS) entry which is preliminary data.</text>
</comment>
<feature type="region of interest" description="Disordered" evidence="1">
    <location>
        <begin position="1"/>
        <end position="50"/>
    </location>
</feature>
<gene>
    <name evidence="2" type="ORF">CVT25_005369</name>
</gene>
<sequence length="93" mass="10855">MTTTLDTHTWYDDDDDGSVYNNNDTGTRWNEGRGCKQVTRRREHSRNTRPMAYAYVPHIPRHTQRGLYTPPQVPIGDSNRFQPEFYLAVSLPN</sequence>
<dbReference type="AlphaFoldDB" id="A0A409XRT3"/>
<name>A0A409XRT3_PSICY</name>
<reference evidence="2 3" key="1">
    <citation type="journal article" date="2018" name="Evol. Lett.">
        <title>Horizontal gene cluster transfer increased hallucinogenic mushroom diversity.</title>
        <authorList>
            <person name="Reynolds H.T."/>
            <person name="Vijayakumar V."/>
            <person name="Gluck-Thaler E."/>
            <person name="Korotkin H.B."/>
            <person name="Matheny P.B."/>
            <person name="Slot J.C."/>
        </authorList>
    </citation>
    <scope>NUCLEOTIDE SEQUENCE [LARGE SCALE GENOMIC DNA]</scope>
    <source>
        <strain evidence="2 3">2631</strain>
    </source>
</reference>
<protein>
    <submittedName>
        <fullName evidence="2">Uncharacterized protein</fullName>
    </submittedName>
</protein>
<accession>A0A409XRT3</accession>